<proteinExistence type="predicted"/>
<dbReference type="EMBL" id="JAUIQD010000003">
    <property type="protein sequence ID" value="KAK3357467.1"/>
    <property type="molecule type" value="Genomic_DNA"/>
</dbReference>
<gene>
    <name evidence="1" type="ORF">B0T25DRAFT_159511</name>
</gene>
<protein>
    <submittedName>
        <fullName evidence="1">Uncharacterized protein</fullName>
    </submittedName>
</protein>
<name>A0AAJ0HM76_9PEZI</name>
<dbReference type="Proteomes" id="UP001275084">
    <property type="component" value="Unassembled WGS sequence"/>
</dbReference>
<keyword evidence="2" id="KW-1185">Reference proteome</keyword>
<comment type="caution">
    <text evidence="1">The sequence shown here is derived from an EMBL/GenBank/DDBJ whole genome shotgun (WGS) entry which is preliminary data.</text>
</comment>
<evidence type="ECO:0000313" key="2">
    <source>
        <dbReference type="Proteomes" id="UP001275084"/>
    </source>
</evidence>
<sequence length="157" mass="17571">MLLSRSRWGLPRLSVWAGCRPLAGWLWLCNVQLLRAFAVWHLSSRASAYSEPVPGADRNLKRSGWGPRAKRATTFWQGAKRPSGRSCHFPGFCQRLIHCPTFEHERTPASPQPSPRWVGGGLSECPTWQPKVGFIHLCLCATTTHSMRGMHVAVVTL</sequence>
<reference evidence="1" key="1">
    <citation type="journal article" date="2023" name="Mol. Phylogenet. Evol.">
        <title>Genome-scale phylogeny and comparative genomics of the fungal order Sordariales.</title>
        <authorList>
            <person name="Hensen N."/>
            <person name="Bonometti L."/>
            <person name="Westerberg I."/>
            <person name="Brannstrom I.O."/>
            <person name="Guillou S."/>
            <person name="Cros-Aarteil S."/>
            <person name="Calhoun S."/>
            <person name="Haridas S."/>
            <person name="Kuo A."/>
            <person name="Mondo S."/>
            <person name="Pangilinan J."/>
            <person name="Riley R."/>
            <person name="LaButti K."/>
            <person name="Andreopoulos B."/>
            <person name="Lipzen A."/>
            <person name="Chen C."/>
            <person name="Yan M."/>
            <person name="Daum C."/>
            <person name="Ng V."/>
            <person name="Clum A."/>
            <person name="Steindorff A."/>
            <person name="Ohm R.A."/>
            <person name="Martin F."/>
            <person name="Silar P."/>
            <person name="Natvig D.O."/>
            <person name="Lalanne C."/>
            <person name="Gautier V."/>
            <person name="Ament-Velasquez S.L."/>
            <person name="Kruys A."/>
            <person name="Hutchinson M.I."/>
            <person name="Powell A.J."/>
            <person name="Barry K."/>
            <person name="Miller A.N."/>
            <person name="Grigoriev I.V."/>
            <person name="Debuchy R."/>
            <person name="Gladieux P."/>
            <person name="Hiltunen Thoren M."/>
            <person name="Johannesson H."/>
        </authorList>
    </citation>
    <scope>NUCLEOTIDE SEQUENCE</scope>
    <source>
        <strain evidence="1">CBS 955.72</strain>
    </source>
</reference>
<organism evidence="1 2">
    <name type="scientific">Lasiosphaeria hispida</name>
    <dbReference type="NCBI Taxonomy" id="260671"/>
    <lineage>
        <taxon>Eukaryota</taxon>
        <taxon>Fungi</taxon>
        <taxon>Dikarya</taxon>
        <taxon>Ascomycota</taxon>
        <taxon>Pezizomycotina</taxon>
        <taxon>Sordariomycetes</taxon>
        <taxon>Sordariomycetidae</taxon>
        <taxon>Sordariales</taxon>
        <taxon>Lasiosphaeriaceae</taxon>
        <taxon>Lasiosphaeria</taxon>
    </lineage>
</organism>
<dbReference type="AlphaFoldDB" id="A0AAJ0HM76"/>
<evidence type="ECO:0000313" key="1">
    <source>
        <dbReference type="EMBL" id="KAK3357467.1"/>
    </source>
</evidence>
<accession>A0AAJ0HM76</accession>
<reference evidence="1" key="2">
    <citation type="submission" date="2023-06" db="EMBL/GenBank/DDBJ databases">
        <authorList>
            <consortium name="Lawrence Berkeley National Laboratory"/>
            <person name="Haridas S."/>
            <person name="Hensen N."/>
            <person name="Bonometti L."/>
            <person name="Westerberg I."/>
            <person name="Brannstrom I.O."/>
            <person name="Guillou S."/>
            <person name="Cros-Aarteil S."/>
            <person name="Calhoun S."/>
            <person name="Kuo A."/>
            <person name="Mondo S."/>
            <person name="Pangilinan J."/>
            <person name="Riley R."/>
            <person name="Labutti K."/>
            <person name="Andreopoulos B."/>
            <person name="Lipzen A."/>
            <person name="Chen C."/>
            <person name="Yanf M."/>
            <person name="Daum C."/>
            <person name="Ng V."/>
            <person name="Clum A."/>
            <person name="Steindorff A."/>
            <person name="Ohm R."/>
            <person name="Martin F."/>
            <person name="Silar P."/>
            <person name="Natvig D."/>
            <person name="Lalanne C."/>
            <person name="Gautier V."/>
            <person name="Ament-Velasquez S.L."/>
            <person name="Kruys A."/>
            <person name="Hutchinson M.I."/>
            <person name="Powell A.J."/>
            <person name="Barry K."/>
            <person name="Miller A.N."/>
            <person name="Grigoriev I.V."/>
            <person name="Debuchy R."/>
            <person name="Gladieux P."/>
            <person name="Thoren M.H."/>
            <person name="Johannesson H."/>
        </authorList>
    </citation>
    <scope>NUCLEOTIDE SEQUENCE</scope>
    <source>
        <strain evidence="1">CBS 955.72</strain>
    </source>
</reference>